<reference evidence="1" key="1">
    <citation type="submission" date="2021-01" db="EMBL/GenBank/DDBJ databases">
        <title>Modified the classification status of verrucomicrobia.</title>
        <authorList>
            <person name="Feng X."/>
        </authorList>
    </citation>
    <scope>NUCLEOTIDE SEQUENCE</scope>
    <source>
        <strain evidence="1">_KCTC 22039</strain>
    </source>
</reference>
<proteinExistence type="predicted"/>
<dbReference type="Proteomes" id="UP000624703">
    <property type="component" value="Unassembled WGS sequence"/>
</dbReference>
<evidence type="ECO:0000313" key="1">
    <source>
        <dbReference type="EMBL" id="MBK1790336.1"/>
    </source>
</evidence>
<keyword evidence="2" id="KW-1185">Reference proteome</keyword>
<protein>
    <submittedName>
        <fullName evidence="1">Uncharacterized protein</fullName>
    </submittedName>
</protein>
<evidence type="ECO:0000313" key="2">
    <source>
        <dbReference type="Proteomes" id="UP000624703"/>
    </source>
</evidence>
<dbReference type="RefSeq" id="WP_200310370.1">
    <property type="nucleotide sequence ID" value="NZ_JAENIM010000021.1"/>
</dbReference>
<comment type="caution">
    <text evidence="1">The sequence shown here is derived from an EMBL/GenBank/DDBJ whole genome shotgun (WGS) entry which is preliminary data.</text>
</comment>
<accession>A0A8J7MD16</accession>
<sequence>MSTPSKLPLIISDNLDTDATFVGRELNGREMLVFKITRASGSWLLVKPTAFSADQGEQWIHPNSMDWAWNLYKEVQHAA</sequence>
<dbReference type="AlphaFoldDB" id="A0A8J7MD16"/>
<dbReference type="EMBL" id="JAENIM010000021">
    <property type="protein sequence ID" value="MBK1790336.1"/>
    <property type="molecule type" value="Genomic_DNA"/>
</dbReference>
<gene>
    <name evidence="1" type="ORF">JIN82_04090</name>
</gene>
<organism evidence="1 2">
    <name type="scientific">Persicirhabdus sediminis</name>
    <dbReference type="NCBI Taxonomy" id="454144"/>
    <lineage>
        <taxon>Bacteria</taxon>
        <taxon>Pseudomonadati</taxon>
        <taxon>Verrucomicrobiota</taxon>
        <taxon>Verrucomicrobiia</taxon>
        <taxon>Verrucomicrobiales</taxon>
        <taxon>Verrucomicrobiaceae</taxon>
        <taxon>Persicirhabdus</taxon>
    </lineage>
</organism>
<name>A0A8J7MD16_9BACT</name>